<protein>
    <submittedName>
        <fullName evidence="1">Uncharacterized protein</fullName>
    </submittedName>
</protein>
<evidence type="ECO:0000313" key="2">
    <source>
        <dbReference type="Proteomes" id="UP000076842"/>
    </source>
</evidence>
<dbReference type="EMBL" id="KV423921">
    <property type="protein sequence ID" value="KZT61662.1"/>
    <property type="molecule type" value="Genomic_DNA"/>
</dbReference>
<sequence>STSSVEIADALFCHAHGQEVCKDCQFDGREDNNTFFGFDPIDREPLSVPAYTVNKDGKYNCKKHASDSCAQCYNWKKQISKLNKEAKKAGKK</sequence>
<dbReference type="OrthoDB" id="2533496at2759"/>
<evidence type="ECO:0000313" key="1">
    <source>
        <dbReference type="EMBL" id="KZT61662.1"/>
    </source>
</evidence>
<organism evidence="1 2">
    <name type="scientific">Calocera cornea HHB12733</name>
    <dbReference type="NCBI Taxonomy" id="1353952"/>
    <lineage>
        <taxon>Eukaryota</taxon>
        <taxon>Fungi</taxon>
        <taxon>Dikarya</taxon>
        <taxon>Basidiomycota</taxon>
        <taxon>Agaricomycotina</taxon>
        <taxon>Dacrymycetes</taxon>
        <taxon>Dacrymycetales</taxon>
        <taxon>Dacrymycetaceae</taxon>
        <taxon>Calocera</taxon>
    </lineage>
</organism>
<dbReference type="Proteomes" id="UP000076842">
    <property type="component" value="Unassembled WGS sequence"/>
</dbReference>
<accession>A0A165JCL1</accession>
<dbReference type="AlphaFoldDB" id="A0A165JCL1"/>
<dbReference type="InParanoid" id="A0A165JCL1"/>
<reference evidence="1 2" key="1">
    <citation type="journal article" date="2016" name="Mol. Biol. Evol.">
        <title>Comparative Genomics of Early-Diverging Mushroom-Forming Fungi Provides Insights into the Origins of Lignocellulose Decay Capabilities.</title>
        <authorList>
            <person name="Nagy L.G."/>
            <person name="Riley R."/>
            <person name="Tritt A."/>
            <person name="Adam C."/>
            <person name="Daum C."/>
            <person name="Floudas D."/>
            <person name="Sun H."/>
            <person name="Yadav J.S."/>
            <person name="Pangilinan J."/>
            <person name="Larsson K.H."/>
            <person name="Matsuura K."/>
            <person name="Barry K."/>
            <person name="Labutti K."/>
            <person name="Kuo R."/>
            <person name="Ohm R.A."/>
            <person name="Bhattacharya S.S."/>
            <person name="Shirouzu T."/>
            <person name="Yoshinaga Y."/>
            <person name="Martin F.M."/>
            <person name="Grigoriev I.V."/>
            <person name="Hibbett D.S."/>
        </authorList>
    </citation>
    <scope>NUCLEOTIDE SEQUENCE [LARGE SCALE GENOMIC DNA]</scope>
    <source>
        <strain evidence="1 2">HHB12733</strain>
    </source>
</reference>
<gene>
    <name evidence="1" type="ORF">CALCODRAFT_413732</name>
</gene>
<feature type="non-terminal residue" evidence="1">
    <location>
        <position position="92"/>
    </location>
</feature>
<feature type="non-terminal residue" evidence="1">
    <location>
        <position position="1"/>
    </location>
</feature>
<name>A0A165JCL1_9BASI</name>
<proteinExistence type="predicted"/>
<keyword evidence="2" id="KW-1185">Reference proteome</keyword>